<proteinExistence type="inferred from homology"/>
<evidence type="ECO:0000256" key="9">
    <source>
        <dbReference type="ARBA" id="ARBA00038341"/>
    </source>
</evidence>
<evidence type="ECO:0000259" key="10">
    <source>
        <dbReference type="Pfam" id="PF00999"/>
    </source>
</evidence>
<dbReference type="PANTHER" id="PTHR32468">
    <property type="entry name" value="CATION/H + ANTIPORTER"/>
    <property type="match status" value="1"/>
</dbReference>
<protein>
    <submittedName>
        <fullName evidence="13">Putative cation/H+ exchanger</fullName>
    </submittedName>
</protein>
<keyword evidence="7" id="KW-0406">Ion transport</keyword>
<comment type="subcellular location">
    <subcellularLocation>
        <location evidence="1">Membrane</location>
        <topology evidence="1">Multi-pass membrane protein</topology>
    </subcellularLocation>
</comment>
<dbReference type="GO" id="GO:0006813">
    <property type="term" value="P:potassium ion transport"/>
    <property type="evidence" value="ECO:0007669"/>
    <property type="project" value="UniProtKB-KW"/>
</dbReference>
<keyword evidence="2" id="KW-0813">Transport</keyword>
<dbReference type="GO" id="GO:1902600">
    <property type="term" value="P:proton transmembrane transport"/>
    <property type="evidence" value="ECO:0007669"/>
    <property type="project" value="InterPro"/>
</dbReference>
<keyword evidence="4" id="KW-0812">Transmembrane</keyword>
<reference evidence="14" key="1">
    <citation type="journal article" date="2020" name="Nat. Commun.">
        <title>Genome sequence of the cluster root forming white lupin.</title>
        <authorList>
            <person name="Hufnagel B."/>
            <person name="Marques A."/>
            <person name="Soriano A."/>
            <person name="Marques L."/>
            <person name="Divol F."/>
            <person name="Doumas P."/>
            <person name="Sallet E."/>
            <person name="Mancinotti D."/>
            <person name="Carrere S."/>
            <person name="Marande W."/>
            <person name="Arribat S."/>
            <person name="Keller J."/>
            <person name="Huneau C."/>
            <person name="Blein T."/>
            <person name="Aime D."/>
            <person name="Laguerre M."/>
            <person name="Taylor J."/>
            <person name="Schubert V."/>
            <person name="Nelson M."/>
            <person name="Geu-Flores F."/>
            <person name="Crespi M."/>
            <person name="Gallardo-Guerrero K."/>
            <person name="Delaux P.-M."/>
            <person name="Salse J."/>
            <person name="Berges H."/>
            <person name="Guyot R."/>
            <person name="Gouzy J."/>
            <person name="Peret B."/>
        </authorList>
    </citation>
    <scope>NUCLEOTIDE SEQUENCE [LARGE SCALE GENOMIC DNA]</scope>
    <source>
        <strain evidence="14">cv. Amiga</strain>
    </source>
</reference>
<keyword evidence="8" id="KW-0472">Membrane</keyword>
<dbReference type="PANTHER" id="PTHR32468:SF164">
    <property type="entry name" value="OS05G0485000 PROTEIN"/>
    <property type="match status" value="1"/>
</dbReference>
<dbReference type="InterPro" id="IPR050794">
    <property type="entry name" value="CPA2_transporter"/>
</dbReference>
<name>A0A6A4NKM1_LUPAL</name>
<evidence type="ECO:0000256" key="3">
    <source>
        <dbReference type="ARBA" id="ARBA00022538"/>
    </source>
</evidence>
<comment type="caution">
    <text evidence="13">The sequence shown here is derived from an EMBL/GenBank/DDBJ whole genome shotgun (WGS) entry which is preliminary data.</text>
</comment>
<feature type="domain" description="Cation/H(+) antiporter C-terminal" evidence="12">
    <location>
        <begin position="627"/>
        <end position="770"/>
    </location>
</feature>
<dbReference type="Pfam" id="PF23259">
    <property type="entry name" value="CHX17_C"/>
    <property type="match status" value="1"/>
</dbReference>
<evidence type="ECO:0000256" key="8">
    <source>
        <dbReference type="ARBA" id="ARBA00023136"/>
    </source>
</evidence>
<keyword evidence="5" id="KW-0630">Potassium</keyword>
<dbReference type="InterPro" id="IPR057290">
    <property type="entry name" value="CHX17_C"/>
</dbReference>
<feature type="domain" description="Cation/H+ exchanger transmembrane" evidence="10">
    <location>
        <begin position="51"/>
        <end position="431"/>
    </location>
</feature>
<dbReference type="EMBL" id="WOCE01000018">
    <property type="protein sequence ID" value="KAE9594216.1"/>
    <property type="molecule type" value="Genomic_DNA"/>
</dbReference>
<dbReference type="Gene3D" id="1.20.1530.20">
    <property type="match status" value="1"/>
</dbReference>
<dbReference type="GO" id="GO:0015297">
    <property type="term" value="F:antiporter activity"/>
    <property type="evidence" value="ECO:0007669"/>
    <property type="project" value="InterPro"/>
</dbReference>
<feature type="domain" description="Cation/H(+) antiporter central" evidence="11">
    <location>
        <begin position="490"/>
        <end position="611"/>
    </location>
</feature>
<comment type="similarity">
    <text evidence="9">Belongs to the monovalent cation:proton antiporter 2 (CPA2) transporter (TC 2.A.37) family. CHX (TC 2.A.37.4) subfamily.</text>
</comment>
<dbReference type="OrthoDB" id="1889525at2759"/>
<evidence type="ECO:0000313" key="14">
    <source>
        <dbReference type="Proteomes" id="UP000447434"/>
    </source>
</evidence>
<evidence type="ECO:0000256" key="1">
    <source>
        <dbReference type="ARBA" id="ARBA00004141"/>
    </source>
</evidence>
<dbReference type="AlphaFoldDB" id="A0A6A4NKM1"/>
<evidence type="ECO:0000256" key="6">
    <source>
        <dbReference type="ARBA" id="ARBA00022989"/>
    </source>
</evidence>
<evidence type="ECO:0000313" key="13">
    <source>
        <dbReference type="EMBL" id="KAE9594216.1"/>
    </source>
</evidence>
<dbReference type="GO" id="GO:0012505">
    <property type="term" value="C:endomembrane system"/>
    <property type="evidence" value="ECO:0007669"/>
    <property type="project" value="TreeGrafter"/>
</dbReference>
<evidence type="ECO:0000256" key="2">
    <source>
        <dbReference type="ARBA" id="ARBA00022448"/>
    </source>
</evidence>
<gene>
    <name evidence="13" type="ORF">Lalb_Chr18g0051441</name>
</gene>
<dbReference type="GO" id="GO:0006885">
    <property type="term" value="P:regulation of pH"/>
    <property type="evidence" value="ECO:0007669"/>
    <property type="project" value="TreeGrafter"/>
</dbReference>
<organism evidence="13 14">
    <name type="scientific">Lupinus albus</name>
    <name type="common">White lupine</name>
    <name type="synonym">Lupinus termis</name>
    <dbReference type="NCBI Taxonomy" id="3870"/>
    <lineage>
        <taxon>Eukaryota</taxon>
        <taxon>Viridiplantae</taxon>
        <taxon>Streptophyta</taxon>
        <taxon>Embryophyta</taxon>
        <taxon>Tracheophyta</taxon>
        <taxon>Spermatophyta</taxon>
        <taxon>Magnoliopsida</taxon>
        <taxon>eudicotyledons</taxon>
        <taxon>Gunneridae</taxon>
        <taxon>Pentapetalae</taxon>
        <taxon>rosids</taxon>
        <taxon>fabids</taxon>
        <taxon>Fabales</taxon>
        <taxon>Fabaceae</taxon>
        <taxon>Papilionoideae</taxon>
        <taxon>50 kb inversion clade</taxon>
        <taxon>genistoids sensu lato</taxon>
        <taxon>core genistoids</taxon>
        <taxon>Genisteae</taxon>
        <taxon>Lupinus</taxon>
    </lineage>
</organism>
<evidence type="ECO:0000256" key="4">
    <source>
        <dbReference type="ARBA" id="ARBA00022692"/>
    </source>
</evidence>
<dbReference type="Proteomes" id="UP000447434">
    <property type="component" value="Chromosome 18"/>
</dbReference>
<evidence type="ECO:0000256" key="7">
    <source>
        <dbReference type="ARBA" id="ARBA00023065"/>
    </source>
</evidence>
<dbReference type="GO" id="GO:0016020">
    <property type="term" value="C:membrane"/>
    <property type="evidence" value="ECO:0007669"/>
    <property type="project" value="UniProtKB-SubCell"/>
</dbReference>
<dbReference type="InterPro" id="IPR057291">
    <property type="entry name" value="CHX17_2nd"/>
</dbReference>
<keyword evidence="3" id="KW-0633">Potassium transport</keyword>
<evidence type="ECO:0000259" key="11">
    <source>
        <dbReference type="Pfam" id="PF23256"/>
    </source>
</evidence>
<sequence>MEKPKIQFGDSFICQSIHKINSRGFWCGDDPLAYSLPLFLLQLFIMYIFTRFIYTILKPFGQPSFISHILGGVTLGPSVLSHNSAFSDKVFPSKAKNVLDTIAFFGFLLFVFQLGVKVDPTIIYRSPKRAFSIGILAFFVPFTLSSMAVFFLRQFASLDHDFSRMLSIVVQIQCITAIPVISGFLSELQILNSEIGRLAISSSFVCDICYWFIVTIKYGTYLTSTKSVGVTIGSGISSCLLFLFIMYVVHPAALWAIQHTAEGKPVQEIYIFGALLTLLFCGFMGEAIGLNAIVVAFLVGLAIPDGPPLGAALVDKLDCFASVVLLPILYIIGGLRTDVYAIQKMKNLGSILLIVCVSFCGKIVGALLPLLFCRMPFRDALSLGLIMNCKGNIELALLINWKLLNALSDECFTIMVITLVVTTALVTPIVKALYDPSMRFLAYKRRTLLHHRNDEELRIMACIHKQDNVLAILNLLTASNPTEASCIDLVVLHLVKLVGQASSVLVSHMPRERPSKHASQSEKIFNVFSKFEEAFRGKLTVHCYKGISPYATMHNDVCYLALEKRTTFIILPFHKQWIIGETTESTFAFKQLNKNVLEKAPCSVGVLIDRGNQKKFWCGYMKESIYQVAVFFFGGTDDREALAYARRMSEQPNVHVTLFHFSSIADIVGGTERSKMLDTQVLSDFRLNAFRNNRVSYKDEMVMNGKDVISVIECMESSYDLVMVGRRHANSQLMAELKKWKQGELGIVGEILVSLSTGAKTSILVVQQQTRYWGSCDPDEITPLRRVDI</sequence>
<keyword evidence="6" id="KW-1133">Transmembrane helix</keyword>
<dbReference type="Pfam" id="PF00999">
    <property type="entry name" value="Na_H_Exchanger"/>
    <property type="match status" value="1"/>
</dbReference>
<keyword evidence="14" id="KW-1185">Reference proteome</keyword>
<evidence type="ECO:0000259" key="12">
    <source>
        <dbReference type="Pfam" id="PF23259"/>
    </source>
</evidence>
<dbReference type="InterPro" id="IPR038770">
    <property type="entry name" value="Na+/solute_symporter_sf"/>
</dbReference>
<dbReference type="InterPro" id="IPR006153">
    <property type="entry name" value="Cation/H_exchanger_TM"/>
</dbReference>
<dbReference type="Pfam" id="PF23256">
    <property type="entry name" value="CHX17_2nd"/>
    <property type="match status" value="1"/>
</dbReference>
<evidence type="ECO:0000256" key="5">
    <source>
        <dbReference type="ARBA" id="ARBA00022958"/>
    </source>
</evidence>
<accession>A0A6A4NKM1</accession>